<comment type="subcellular location">
    <subcellularLocation>
        <location evidence="1 12">Nucleus</location>
    </subcellularLocation>
</comment>
<evidence type="ECO:0000313" key="18">
    <source>
        <dbReference type="Proteomes" id="UP000001555"/>
    </source>
</evidence>
<dbReference type="STRING" id="6945.B7Q750"/>
<dbReference type="Gene3D" id="1.10.287.1490">
    <property type="match status" value="1"/>
</dbReference>
<dbReference type="PIRSF" id="PIRSF005719">
    <property type="entry name" value="SMC"/>
    <property type="match status" value="1"/>
</dbReference>
<evidence type="ECO:0000256" key="11">
    <source>
        <dbReference type="ARBA" id="ARBA00058936"/>
    </source>
</evidence>
<dbReference type="GO" id="GO:0000796">
    <property type="term" value="C:condensin complex"/>
    <property type="evidence" value="ECO:0000318"/>
    <property type="project" value="GO_Central"/>
</dbReference>
<evidence type="ECO:0000313" key="16">
    <source>
        <dbReference type="EMBL" id="EEC14672.1"/>
    </source>
</evidence>
<dbReference type="OrthoDB" id="10255539at2759"/>
<reference evidence="17" key="2">
    <citation type="submission" date="2020-05" db="UniProtKB">
        <authorList>
            <consortium name="EnsemblMetazoa"/>
        </authorList>
    </citation>
    <scope>IDENTIFICATION</scope>
    <source>
        <strain evidence="17">wikel</strain>
    </source>
</reference>
<keyword evidence="6" id="KW-0067">ATP-binding</keyword>
<evidence type="ECO:0000256" key="1">
    <source>
        <dbReference type="ARBA" id="ARBA00004123"/>
    </source>
</evidence>
<dbReference type="EMBL" id="ABJB010452428">
    <property type="status" value="NOT_ANNOTATED_CDS"/>
    <property type="molecule type" value="Genomic_DNA"/>
</dbReference>
<keyword evidence="10" id="KW-0131">Cell cycle</keyword>
<name>B7Q750_IXOSC</name>
<dbReference type="InterPro" id="IPR010935">
    <property type="entry name" value="SMC_hinge"/>
</dbReference>
<feature type="region of interest" description="Disordered" evidence="14">
    <location>
        <begin position="421"/>
        <end position="446"/>
    </location>
</feature>
<gene>
    <name evidence="16" type="ORF">IscW_ISCW011536</name>
</gene>
<dbReference type="InterPro" id="IPR027417">
    <property type="entry name" value="P-loop_NTPase"/>
</dbReference>
<dbReference type="Gene3D" id="3.40.50.300">
    <property type="entry name" value="P-loop containing nucleotide triphosphate hydrolases"/>
    <property type="match status" value="2"/>
</dbReference>
<accession>B7Q750</accession>
<feature type="coiled-coil region" evidence="13">
    <location>
        <begin position="813"/>
        <end position="940"/>
    </location>
</feature>
<keyword evidence="18" id="KW-1185">Reference proteome</keyword>
<dbReference type="Proteomes" id="UP000001555">
    <property type="component" value="Unassembled WGS sequence"/>
</dbReference>
<dbReference type="VEuPathDB" id="VectorBase:ISCW011536"/>
<dbReference type="EMBL" id="ABJB010011032">
    <property type="status" value="NOT_ANNOTATED_CDS"/>
    <property type="molecule type" value="Genomic_DNA"/>
</dbReference>
<dbReference type="InterPro" id="IPR027120">
    <property type="entry name" value="Smc2_ABC"/>
</dbReference>
<dbReference type="Gene3D" id="1.20.1060.20">
    <property type="match status" value="1"/>
</dbReference>
<evidence type="ECO:0000256" key="6">
    <source>
        <dbReference type="ARBA" id="ARBA00022840"/>
    </source>
</evidence>
<keyword evidence="8" id="KW-0226">DNA condensation</keyword>
<evidence type="ECO:0007829" key="19">
    <source>
        <dbReference type="PeptideAtlas" id="B7Q750"/>
    </source>
</evidence>
<comment type="function">
    <text evidence="11">Central component of the condensin complex, a complex required for conversion of interphase chromatin into mitotic-like condense chromosomes. The condensin complex probably introduces positive supercoils into relaxed DNA in the presence of type I topoisomerases and converts nicked DNA into positive knotted forms in the presence of type II topoisomerases.</text>
</comment>
<feature type="coiled-coil region" evidence="13">
    <location>
        <begin position="267"/>
        <end position="316"/>
    </location>
</feature>
<dbReference type="HOGENOM" id="CLU_001042_9_0_1"/>
<keyword evidence="3" id="KW-0132">Cell division</keyword>
<dbReference type="EMBL" id="ABJB010383679">
    <property type="status" value="NOT_ANNOTATED_CDS"/>
    <property type="molecule type" value="Genomic_DNA"/>
</dbReference>
<dbReference type="EnsemblMetazoa" id="ISCW011536-RA">
    <property type="protein sequence ID" value="ISCW011536-PA"/>
    <property type="gene ID" value="ISCW011536"/>
</dbReference>
<dbReference type="SUPFAM" id="SSF75553">
    <property type="entry name" value="Smc hinge domain"/>
    <property type="match status" value="1"/>
</dbReference>
<dbReference type="InterPro" id="IPR024704">
    <property type="entry name" value="SMC"/>
</dbReference>
<dbReference type="GO" id="GO:0007076">
    <property type="term" value="P:mitotic chromosome condensation"/>
    <property type="evidence" value="ECO:0000318"/>
    <property type="project" value="GO_Central"/>
</dbReference>
<dbReference type="EMBL" id="DS872141">
    <property type="protein sequence ID" value="EEC14672.1"/>
    <property type="molecule type" value="Genomic_DNA"/>
</dbReference>
<evidence type="ECO:0000256" key="14">
    <source>
        <dbReference type="SAM" id="MobiDB-lite"/>
    </source>
</evidence>
<keyword evidence="9 12" id="KW-0539">Nucleus</keyword>
<evidence type="ECO:0000256" key="4">
    <source>
        <dbReference type="ARBA" id="ARBA00022741"/>
    </source>
</evidence>
<dbReference type="SUPFAM" id="SSF52540">
    <property type="entry name" value="P-loop containing nucleoside triphosphate hydrolases"/>
    <property type="match status" value="1"/>
</dbReference>
<keyword evidence="4" id="KW-0547">Nucleotide-binding</keyword>
<dbReference type="CDD" id="cd03273">
    <property type="entry name" value="ABC_SMC2_euk"/>
    <property type="match status" value="1"/>
</dbReference>
<keyword evidence="5" id="KW-0498">Mitosis</keyword>
<dbReference type="EMBL" id="ABJB010159126">
    <property type="status" value="NOT_ANNOTATED_CDS"/>
    <property type="molecule type" value="Genomic_DNA"/>
</dbReference>
<evidence type="ECO:0000256" key="8">
    <source>
        <dbReference type="ARBA" id="ARBA00023067"/>
    </source>
</evidence>
<dbReference type="EMBL" id="ABJB011029637">
    <property type="status" value="NOT_ANNOTATED_CDS"/>
    <property type="molecule type" value="Genomic_DNA"/>
</dbReference>
<evidence type="ECO:0000256" key="9">
    <source>
        <dbReference type="ARBA" id="ARBA00023242"/>
    </source>
</evidence>
<feature type="coiled-coil region" evidence="13">
    <location>
        <begin position="987"/>
        <end position="1014"/>
    </location>
</feature>
<dbReference type="EMBL" id="ABJB010496252">
    <property type="status" value="NOT_ANNOTATED_CDS"/>
    <property type="molecule type" value="Genomic_DNA"/>
</dbReference>
<dbReference type="FunFam" id="3.40.50.300:FF:000385">
    <property type="entry name" value="Structural maintenance of chromosomes 2"/>
    <property type="match status" value="1"/>
</dbReference>
<dbReference type="VEuPathDB" id="VectorBase:ISCP_038067"/>
<feature type="domain" description="SMC hinge" evidence="15">
    <location>
        <begin position="520"/>
        <end position="640"/>
    </location>
</feature>
<evidence type="ECO:0000256" key="10">
    <source>
        <dbReference type="ARBA" id="ARBA00023306"/>
    </source>
</evidence>
<keyword evidence="19" id="KW-1267">Proteomics identification</keyword>
<dbReference type="FunCoup" id="B7Q750">
    <property type="interactions" value="1443"/>
</dbReference>
<dbReference type="InParanoid" id="B7Q750"/>
<dbReference type="GO" id="GO:0051301">
    <property type="term" value="P:cell division"/>
    <property type="evidence" value="ECO:0007669"/>
    <property type="project" value="UniProtKB-KW"/>
</dbReference>
<dbReference type="Pfam" id="PF06470">
    <property type="entry name" value="SMC_hinge"/>
    <property type="match status" value="1"/>
</dbReference>
<dbReference type="FunFam" id="3.40.50.300:FF:000278">
    <property type="entry name" value="Structural maintenance of chromosomes 2"/>
    <property type="match status" value="1"/>
</dbReference>
<dbReference type="GO" id="GO:0000793">
    <property type="term" value="C:condensed chromosome"/>
    <property type="evidence" value="ECO:0000318"/>
    <property type="project" value="GO_Central"/>
</dbReference>
<keyword evidence="7 13" id="KW-0175">Coiled coil</keyword>
<dbReference type="GO" id="GO:0005524">
    <property type="term" value="F:ATP binding"/>
    <property type="evidence" value="ECO:0007669"/>
    <property type="project" value="UniProtKB-KW"/>
</dbReference>
<keyword evidence="16" id="KW-0560">Oxidoreductase</keyword>
<organism>
    <name type="scientific">Ixodes scapularis</name>
    <name type="common">Black-legged tick</name>
    <name type="synonym">Deer tick</name>
    <dbReference type="NCBI Taxonomy" id="6945"/>
    <lineage>
        <taxon>Eukaryota</taxon>
        <taxon>Metazoa</taxon>
        <taxon>Ecdysozoa</taxon>
        <taxon>Arthropoda</taxon>
        <taxon>Chelicerata</taxon>
        <taxon>Arachnida</taxon>
        <taxon>Acari</taxon>
        <taxon>Parasitiformes</taxon>
        <taxon>Ixodida</taxon>
        <taxon>Ixodoidea</taxon>
        <taxon>Ixodidae</taxon>
        <taxon>Ixodinae</taxon>
        <taxon>Ixodes</taxon>
    </lineage>
</organism>
<sequence>MHIKSITIDGFKSYGQRVDINGFDNLFNAITGLNGSGKSNILDSICFVLGITNLSQVRASNLQDLVYKNGQAGVTKATVSITFDNRDTRQRPVGYEHFEEFTISRQVVVGGRNKYMINGVTATTNRVQDLFRSVQLNVNNPHFLIMQGRITKVLNMKPPEILSMIEEAAGTRMYESKKQVAQKTIEKKDAKIAELNNVLAEEITPTIEKLKEERQAYLAYTKVSRELDHLTKLYIAWQYVETENGSQQSGRRLEETKAKISKSHTTIDEINAKTKDIGKEIAELERRRKEETGDRLDALEKELKEKQLEETKVNSDIQFTKDQIKGEAKNQAGFKKNMDEDNAALVSKQKQADKLQATVDALAESSQKDAEAVAAANKHFRAVTAGLSSNADGEEATITEQLRAAKSDIAEAVTAMRQAEMDLKHSQEESKKKQAECRKTESSYQKDDAANKAIEKDINLLKAQMSKLNYEEGKEEALLSQKQQLQREVNTLSQKVDVFEARWVPFPFHYTDPVKNFDRRKVLGLVCDLFTIKDKRAARALEMAAGGKLFNVVVDTEETGKLLLKSGRLKRRVTIIPLNKIVGRDVEPAVMKKAESLVGKDKVFSALSLVDFTPVVASAMKYVFGTTLVTTNMDDARVVAFDSGVQKRTVSFDGASFDPSGVVSGGTPSPHSCAGMGVLINSCLRLCIFLVETAAMYRLARCTSAPTLKPVTSLQVLWPEARAPWSRLRSSNRTGRHWPKPPPMQLPLPRSLLASRRLPTRKCCVLCFFLKFCVTLRLPVSGVTRVECTTLLKIVTQSLLFKLTPFDGTFVGMLLLIQEAEGLQLEIEELQKCLTGYNAQLEVSNNTLKDLEQALANHQQKLNGTHMQEQVSKANEDLKAQKEKLKAASREIGAKYTERDGLQKKADDLKLKIQQWEHDISKVQKEAEDARRKLEDLVKHYEWIPSEKQYFGQANTEYDFTVNNPVEAGRRIQKLSETKEKLGQNVNSRAQNQLLKAEEKYQDLSKKKRTVLADKAKIMTVIKELDEKKSLALKAAWKKVNKDFGSIFSTLLPGTNAKLEPPDNMDVLDGLEVKVAFGGVWKESLQELSGGQRSLVALSLILSLLLFNPAPIYILDEVDAALDLSHTQNIGQMLRTHFRQSQFIVVSLKEGMFNNANVLFRTKCVNGMSSVTRTAQRLELDK</sequence>
<dbReference type="EMBL" id="ABJB010761132">
    <property type="status" value="NOT_ANNOTATED_CDS"/>
    <property type="molecule type" value="Genomic_DNA"/>
</dbReference>
<dbReference type="GO" id="GO:0000785">
    <property type="term" value="C:chromatin"/>
    <property type="evidence" value="ECO:0000318"/>
    <property type="project" value="GO_Central"/>
</dbReference>
<evidence type="ECO:0000256" key="3">
    <source>
        <dbReference type="ARBA" id="ARBA00022618"/>
    </source>
</evidence>
<evidence type="ECO:0000256" key="13">
    <source>
        <dbReference type="SAM" id="Coils"/>
    </source>
</evidence>
<dbReference type="AlphaFoldDB" id="B7Q750"/>
<dbReference type="EMBL" id="ABJB010911618">
    <property type="status" value="NOT_ANNOTATED_CDS"/>
    <property type="molecule type" value="Genomic_DNA"/>
</dbReference>
<dbReference type="GO" id="GO:0005634">
    <property type="term" value="C:nucleus"/>
    <property type="evidence" value="ECO:0007669"/>
    <property type="project" value="UniProtKB-SubCell"/>
</dbReference>
<dbReference type="Gene3D" id="3.30.70.1620">
    <property type="match status" value="1"/>
</dbReference>
<evidence type="ECO:0000256" key="12">
    <source>
        <dbReference type="PIRNR" id="PIRNR005719"/>
    </source>
</evidence>
<reference evidence="16 18" key="1">
    <citation type="submission" date="2008-03" db="EMBL/GenBank/DDBJ databases">
        <title>Annotation of Ixodes scapularis.</title>
        <authorList>
            <consortium name="Ixodes scapularis Genome Project Consortium"/>
            <person name="Caler E."/>
            <person name="Hannick L.I."/>
            <person name="Bidwell S."/>
            <person name="Joardar V."/>
            <person name="Thiagarajan M."/>
            <person name="Amedeo P."/>
            <person name="Galinsky K.J."/>
            <person name="Schobel S."/>
            <person name="Inman J."/>
            <person name="Hostetler J."/>
            <person name="Miller J."/>
            <person name="Hammond M."/>
            <person name="Megy K."/>
            <person name="Lawson D."/>
            <person name="Kodira C."/>
            <person name="Sutton G."/>
            <person name="Meyer J."/>
            <person name="Hill C.A."/>
            <person name="Birren B."/>
            <person name="Nene V."/>
            <person name="Collins F."/>
            <person name="Alarcon-Chaidez F."/>
            <person name="Wikel S."/>
            <person name="Strausberg R."/>
        </authorList>
    </citation>
    <scope>NUCLEOTIDE SEQUENCE [LARGE SCALE GENOMIC DNA]</scope>
    <source>
        <strain evidence="18">Wikel</strain>
        <strain evidence="16">Wikel colony</strain>
    </source>
</reference>
<evidence type="ECO:0000256" key="2">
    <source>
        <dbReference type="ARBA" id="ARBA00005231"/>
    </source>
</evidence>
<dbReference type="GO" id="GO:0016887">
    <property type="term" value="F:ATP hydrolysis activity"/>
    <property type="evidence" value="ECO:0007669"/>
    <property type="project" value="InterPro"/>
</dbReference>
<evidence type="ECO:0000256" key="7">
    <source>
        <dbReference type="ARBA" id="ARBA00023054"/>
    </source>
</evidence>
<dbReference type="InterPro" id="IPR003395">
    <property type="entry name" value="RecF/RecN/SMC_N"/>
</dbReference>
<protein>
    <recommendedName>
        <fullName evidence="12">Structural maintenance of chromosomes protein</fullName>
    </recommendedName>
</protein>
<dbReference type="VEuPathDB" id="VectorBase:ISCI011536"/>
<dbReference type="EMBL" id="ABJB010525468">
    <property type="status" value="NOT_ANNOTATED_CDS"/>
    <property type="molecule type" value="Genomic_DNA"/>
</dbReference>
<dbReference type="EMBL" id="ABJB010908026">
    <property type="status" value="NOT_ANNOTATED_CDS"/>
    <property type="molecule type" value="Genomic_DNA"/>
</dbReference>
<evidence type="ECO:0000256" key="5">
    <source>
        <dbReference type="ARBA" id="ARBA00022776"/>
    </source>
</evidence>
<dbReference type="InterPro" id="IPR036277">
    <property type="entry name" value="SMC_hinge_sf"/>
</dbReference>
<dbReference type="SMART" id="SM00968">
    <property type="entry name" value="SMC_hinge"/>
    <property type="match status" value="1"/>
</dbReference>
<dbReference type="Pfam" id="PF02463">
    <property type="entry name" value="SMC_N"/>
    <property type="match status" value="1"/>
</dbReference>
<evidence type="ECO:0000313" key="17">
    <source>
        <dbReference type="EnsemblMetazoa" id="ISCW011536-PA"/>
    </source>
</evidence>
<dbReference type="GO" id="GO:0003682">
    <property type="term" value="F:chromatin binding"/>
    <property type="evidence" value="ECO:0000318"/>
    <property type="project" value="GO_Central"/>
</dbReference>
<comment type="similarity">
    <text evidence="2">Belongs to the SMC family. SMC2 subfamily.</text>
</comment>
<evidence type="ECO:0000259" key="15">
    <source>
        <dbReference type="SMART" id="SM00968"/>
    </source>
</evidence>
<dbReference type="PANTHER" id="PTHR43977">
    <property type="entry name" value="STRUCTURAL MAINTENANCE OF CHROMOSOMES PROTEIN 3"/>
    <property type="match status" value="1"/>
</dbReference>
<proteinExistence type="evidence at protein level"/>
<dbReference type="GO" id="GO:0016491">
    <property type="term" value="F:oxidoreductase activity"/>
    <property type="evidence" value="ECO:0007669"/>
    <property type="project" value="UniProtKB-KW"/>
</dbReference>
<dbReference type="PaxDb" id="6945-B7Q750"/>